<dbReference type="AlphaFoldDB" id="A0A1B8GXW0"/>
<feature type="repeat" description="ANK" evidence="3">
    <location>
        <begin position="284"/>
        <end position="316"/>
    </location>
</feature>
<dbReference type="PROSITE" id="PS50297">
    <property type="entry name" value="ANK_REP_REGION"/>
    <property type="match status" value="3"/>
</dbReference>
<dbReference type="OrthoDB" id="3436544at2759"/>
<dbReference type="Proteomes" id="UP000091956">
    <property type="component" value="Unassembled WGS sequence"/>
</dbReference>
<gene>
    <name evidence="5" type="ORF">VE01_01301</name>
</gene>
<dbReference type="Pfam" id="PF12796">
    <property type="entry name" value="Ank_2"/>
    <property type="match status" value="1"/>
</dbReference>
<name>A0A1B8GXW0_9PEZI</name>
<evidence type="ECO:0000313" key="5">
    <source>
        <dbReference type="EMBL" id="OBU00683.1"/>
    </source>
</evidence>
<accession>A0A1B8GXW0</accession>
<sequence>MSNRRPRLPPKPGNPSGQEKSDFPQPSQSLESRRQTRHAPKELVWTEPRTIPAAVHKNAPIYSTPPNEILLSRDGEITDLMKPLCALQDGLAQSWKTNSEFLDLENMSDVADDLDDVQSFFNYPTPLPVVGPVTTRSLESMDQQSYQLHLSSNHMGSHIQTSNSEDMSDNSSPSCELARLNGFSAVHLAAYFGKLSIIRLVLSTSPEDADLLNNNAQAPLHIAASEGHAEVVGELLRLGANATQQDNDGRTVLHVAVLKGRLNIVRLLLRSVDAQGIISMADNAGKTPLHLAVMQGRNQIVQVLLERGANTRTPIR</sequence>
<keyword evidence="1" id="KW-0677">Repeat</keyword>
<keyword evidence="2 3" id="KW-0040">ANK repeat</keyword>
<dbReference type="Gene3D" id="1.25.40.20">
    <property type="entry name" value="Ankyrin repeat-containing domain"/>
    <property type="match status" value="1"/>
</dbReference>
<feature type="region of interest" description="Disordered" evidence="4">
    <location>
        <begin position="1"/>
        <end position="43"/>
    </location>
</feature>
<dbReference type="InterPro" id="IPR002110">
    <property type="entry name" value="Ankyrin_rpt"/>
</dbReference>
<dbReference type="RefSeq" id="XP_018134415.1">
    <property type="nucleotide sequence ID" value="XM_018270826.2"/>
</dbReference>
<dbReference type="PROSITE" id="PS50088">
    <property type="entry name" value="ANK_REPEAT"/>
    <property type="match status" value="3"/>
</dbReference>
<reference evidence="6" key="2">
    <citation type="journal article" date="2018" name="Nat. Commun.">
        <title>Extreme sensitivity to ultraviolet light in the fungal pathogen causing white-nose syndrome of bats.</title>
        <authorList>
            <person name="Palmer J.M."/>
            <person name="Drees K.P."/>
            <person name="Foster J.T."/>
            <person name="Lindner D.L."/>
        </authorList>
    </citation>
    <scope>NUCLEOTIDE SEQUENCE [LARGE SCALE GENOMIC DNA]</scope>
    <source>
        <strain evidence="6">UAMH 10579</strain>
    </source>
</reference>
<keyword evidence="6" id="KW-1185">Reference proteome</keyword>
<dbReference type="PRINTS" id="PR01415">
    <property type="entry name" value="ANKYRIN"/>
</dbReference>
<dbReference type="GeneID" id="28834687"/>
<evidence type="ECO:0000313" key="6">
    <source>
        <dbReference type="Proteomes" id="UP000091956"/>
    </source>
</evidence>
<evidence type="ECO:0000256" key="2">
    <source>
        <dbReference type="ARBA" id="ARBA00023043"/>
    </source>
</evidence>
<evidence type="ECO:0000256" key="4">
    <source>
        <dbReference type="SAM" id="MobiDB-lite"/>
    </source>
</evidence>
<feature type="repeat" description="ANK" evidence="3">
    <location>
        <begin position="248"/>
        <end position="270"/>
    </location>
</feature>
<proteinExistence type="predicted"/>
<dbReference type="PANTHER" id="PTHR24198:SF165">
    <property type="entry name" value="ANKYRIN REPEAT-CONTAINING PROTEIN-RELATED"/>
    <property type="match status" value="1"/>
</dbReference>
<dbReference type="STRING" id="342668.A0A1B8GXW0"/>
<dbReference type="SUPFAM" id="SSF48403">
    <property type="entry name" value="Ankyrin repeat"/>
    <property type="match status" value="1"/>
</dbReference>
<organism evidence="5 6">
    <name type="scientific">Pseudogymnoascus verrucosus</name>
    <dbReference type="NCBI Taxonomy" id="342668"/>
    <lineage>
        <taxon>Eukaryota</taxon>
        <taxon>Fungi</taxon>
        <taxon>Dikarya</taxon>
        <taxon>Ascomycota</taxon>
        <taxon>Pezizomycotina</taxon>
        <taxon>Leotiomycetes</taxon>
        <taxon>Thelebolales</taxon>
        <taxon>Thelebolaceae</taxon>
        <taxon>Pseudogymnoascus</taxon>
    </lineage>
</organism>
<dbReference type="EMBL" id="KV460208">
    <property type="protein sequence ID" value="OBU00683.1"/>
    <property type="molecule type" value="Genomic_DNA"/>
</dbReference>
<protein>
    <submittedName>
        <fullName evidence="5">Uncharacterized protein</fullName>
    </submittedName>
</protein>
<evidence type="ECO:0000256" key="3">
    <source>
        <dbReference type="PROSITE-ProRule" id="PRU00023"/>
    </source>
</evidence>
<dbReference type="InterPro" id="IPR036770">
    <property type="entry name" value="Ankyrin_rpt-contain_sf"/>
</dbReference>
<dbReference type="PANTHER" id="PTHR24198">
    <property type="entry name" value="ANKYRIN REPEAT AND PROTEIN KINASE DOMAIN-CONTAINING PROTEIN"/>
    <property type="match status" value="1"/>
</dbReference>
<reference evidence="5 6" key="1">
    <citation type="submission" date="2016-03" db="EMBL/GenBank/DDBJ databases">
        <title>Comparative genomics of Pseudogymnoascus destructans, the fungus causing white-nose syndrome of bats.</title>
        <authorList>
            <person name="Palmer J.M."/>
            <person name="Drees K.P."/>
            <person name="Foster J.T."/>
            <person name="Lindner D.L."/>
        </authorList>
    </citation>
    <scope>NUCLEOTIDE SEQUENCE [LARGE SCALE GENOMIC DNA]</scope>
    <source>
        <strain evidence="5 6">UAMH 10579</strain>
    </source>
</reference>
<evidence type="ECO:0000256" key="1">
    <source>
        <dbReference type="ARBA" id="ARBA00022737"/>
    </source>
</evidence>
<feature type="repeat" description="ANK" evidence="3">
    <location>
        <begin position="215"/>
        <end position="247"/>
    </location>
</feature>
<dbReference type="SMART" id="SM00248">
    <property type="entry name" value="ANK"/>
    <property type="match status" value="4"/>
</dbReference>